<dbReference type="EMBL" id="JBAWTH010000196">
    <property type="protein sequence ID" value="KAL2273178.1"/>
    <property type="molecule type" value="Genomic_DNA"/>
</dbReference>
<evidence type="ECO:0000313" key="2">
    <source>
        <dbReference type="EMBL" id="KAL2273178.1"/>
    </source>
</evidence>
<sequence>MKISVVTIMLAAVAGISAAPMPNGPVEALEARASDAINSFMGFFRRDDGIVVNRELVGPRKKVAVRTVGRTFSLPR</sequence>
<keyword evidence="3" id="KW-1185">Reference proteome</keyword>
<reference evidence="2 3" key="1">
    <citation type="submission" date="2024-03" db="EMBL/GenBank/DDBJ databases">
        <title>A high-quality draft genome sequence of Diaporthe vaccinii, a causative agent of upright dieback and viscid rot disease in cranberry plants.</title>
        <authorList>
            <person name="Sarrasin M."/>
            <person name="Lang B.F."/>
            <person name="Burger G."/>
        </authorList>
    </citation>
    <scope>NUCLEOTIDE SEQUENCE [LARGE SCALE GENOMIC DNA]</scope>
    <source>
        <strain evidence="2 3">IS7</strain>
    </source>
</reference>
<feature type="signal peptide" evidence="1">
    <location>
        <begin position="1"/>
        <end position="18"/>
    </location>
</feature>
<name>A0ABR4DRY3_9PEZI</name>
<gene>
    <name evidence="2" type="ORF">FJTKL_04888</name>
</gene>
<accession>A0ABR4DRY3</accession>
<protein>
    <submittedName>
        <fullName evidence="2">Uncharacterized protein</fullName>
    </submittedName>
</protein>
<evidence type="ECO:0000256" key="1">
    <source>
        <dbReference type="SAM" id="SignalP"/>
    </source>
</evidence>
<comment type="caution">
    <text evidence="2">The sequence shown here is derived from an EMBL/GenBank/DDBJ whole genome shotgun (WGS) entry which is preliminary data.</text>
</comment>
<evidence type="ECO:0000313" key="3">
    <source>
        <dbReference type="Proteomes" id="UP001600888"/>
    </source>
</evidence>
<proteinExistence type="predicted"/>
<keyword evidence="1" id="KW-0732">Signal</keyword>
<dbReference type="Proteomes" id="UP001600888">
    <property type="component" value="Unassembled WGS sequence"/>
</dbReference>
<organism evidence="2 3">
    <name type="scientific">Diaporthe vaccinii</name>
    <dbReference type="NCBI Taxonomy" id="105482"/>
    <lineage>
        <taxon>Eukaryota</taxon>
        <taxon>Fungi</taxon>
        <taxon>Dikarya</taxon>
        <taxon>Ascomycota</taxon>
        <taxon>Pezizomycotina</taxon>
        <taxon>Sordariomycetes</taxon>
        <taxon>Sordariomycetidae</taxon>
        <taxon>Diaporthales</taxon>
        <taxon>Diaporthaceae</taxon>
        <taxon>Diaporthe</taxon>
        <taxon>Diaporthe eres species complex</taxon>
    </lineage>
</organism>
<feature type="chain" id="PRO_5047365093" evidence="1">
    <location>
        <begin position="19"/>
        <end position="76"/>
    </location>
</feature>